<reference evidence="4" key="1">
    <citation type="journal article" date="2019" name="Int. J. Syst. Evol. Microbiol.">
        <title>The Global Catalogue of Microorganisms (GCM) 10K type strain sequencing project: providing services to taxonomists for standard genome sequencing and annotation.</title>
        <authorList>
            <consortium name="The Broad Institute Genomics Platform"/>
            <consortium name="The Broad Institute Genome Sequencing Center for Infectious Disease"/>
            <person name="Wu L."/>
            <person name="Ma J."/>
        </authorList>
    </citation>
    <scope>NUCLEOTIDE SEQUENCE [LARGE SCALE GENOMIC DNA]</scope>
    <source>
        <strain evidence="4">JCM 17498</strain>
    </source>
</reference>
<dbReference type="Gene3D" id="3.40.50.880">
    <property type="match status" value="1"/>
</dbReference>
<feature type="transmembrane region" description="Helical" evidence="1">
    <location>
        <begin position="781"/>
        <end position="799"/>
    </location>
</feature>
<dbReference type="InterPro" id="IPR029062">
    <property type="entry name" value="Class_I_gatase-like"/>
</dbReference>
<proteinExistence type="predicted"/>
<dbReference type="SUPFAM" id="SSF53300">
    <property type="entry name" value="vWA-like"/>
    <property type="match status" value="1"/>
</dbReference>
<gene>
    <name evidence="3" type="ORF">GCM10022268_28210</name>
</gene>
<dbReference type="Proteomes" id="UP001500523">
    <property type="component" value="Unassembled WGS sequence"/>
</dbReference>
<organism evidence="3 4">
    <name type="scientific">Sphingomonas cynarae</name>
    <dbReference type="NCBI Taxonomy" id="930197"/>
    <lineage>
        <taxon>Bacteria</taxon>
        <taxon>Pseudomonadati</taxon>
        <taxon>Pseudomonadota</taxon>
        <taxon>Alphaproteobacteria</taxon>
        <taxon>Sphingomonadales</taxon>
        <taxon>Sphingomonadaceae</taxon>
        <taxon>Sphingomonas</taxon>
    </lineage>
</organism>
<dbReference type="PROSITE" id="PS50234">
    <property type="entry name" value="VWFA"/>
    <property type="match status" value="1"/>
</dbReference>
<protein>
    <recommendedName>
        <fullName evidence="2">VWFA domain-containing protein</fullName>
    </recommendedName>
</protein>
<dbReference type="InterPro" id="IPR036465">
    <property type="entry name" value="vWFA_dom_sf"/>
</dbReference>
<comment type="caution">
    <text evidence="3">The sequence shown here is derived from an EMBL/GenBank/DDBJ whole genome shotgun (WGS) entry which is preliminary data.</text>
</comment>
<keyword evidence="1" id="KW-0472">Membrane</keyword>
<keyword evidence="1" id="KW-0812">Transmembrane</keyword>
<name>A0ABP7EGZ4_9SPHN</name>
<feature type="transmembrane region" description="Helical" evidence="1">
    <location>
        <begin position="34"/>
        <end position="55"/>
    </location>
</feature>
<dbReference type="SMART" id="SM00327">
    <property type="entry name" value="VWA"/>
    <property type="match status" value="1"/>
</dbReference>
<keyword evidence="4" id="KW-1185">Reference proteome</keyword>
<dbReference type="RefSeq" id="WP_344694055.1">
    <property type="nucleotide sequence ID" value="NZ_BAABBF010000007.1"/>
</dbReference>
<dbReference type="PANTHER" id="PTHR37947:SF2">
    <property type="entry name" value="VON WILLEBRAND FACTOR TYPE A"/>
    <property type="match status" value="1"/>
</dbReference>
<dbReference type="SUPFAM" id="SSF52317">
    <property type="entry name" value="Class I glutamine amidotransferase-like"/>
    <property type="match status" value="1"/>
</dbReference>
<evidence type="ECO:0000313" key="3">
    <source>
        <dbReference type="EMBL" id="GAA3718224.1"/>
    </source>
</evidence>
<evidence type="ECO:0000256" key="1">
    <source>
        <dbReference type="SAM" id="Phobius"/>
    </source>
</evidence>
<keyword evidence="1" id="KW-1133">Transmembrane helix</keyword>
<sequence length="815" mass="86752">MSVTFLHPHWAWLLLGLPLLWWQVRPGVRRGHIVLRAAIIATIIMALTQPGLLIATDRRHHVFVLDQKPALTQASRSRARQELAARLVRVPAGDPVALVQIGGRPIAARADRRILLDDAGSLSAALAQAVEAVPPDATATVTVITDGLSSDRHWGRSISALIGRGIAVETVALDRPRRAPFISNLVIAPVRAGERVEAVATIEGTGDDVAVALYSGDRLLATSPGVALDGVTRVALRFTAAAVPFMSLRAVLRGGGRSDGAGFDMVAAIQPPLSLLYLGERQAGAAATLQRLLGPGVRVDARRPAEAAAIRDFAGWPVVMLDDLPASGLPAAAQARLMQAVERRGTGLFYAGGKAAFGDGGYQQTPLAAALPVTFRQEEKAERPGIALAVVIDSSGSMTGQPLELAKYVARLAVRQLTPKDHFGVVEFYGAKQWAVPMQPVRDAQAVERAIGRMQAQGSSVLFPALQEAYYGVKNAPARYKHVLVISDGDVSNGEFEQLIRHMAADRINVSTVVPVGDERGIQNMTQWARWGLGRFYYVPTDASLVQLDLSVPATTAMPSYRPALGPVRAVPGHDWWRDLGSSPPPPLAGVVRVDVRPDAETVATASAGTPLVASWLYGRGRVTSMMTEPLGQGTGGWAGWPHYGEWLSRVVARTAAADMPVAVTIDRTFGTIRVTLQRADTAGGGGAMPDVRLDDGRRVPLEQEAPGLFVGTVPFPQDRAAMVTVTDGATVVRAADRAFSDTAGAHPMSALHALPLAALAKATGGAAGDGTRGDRIATPLWGWLALVALLLYLAEIAWRRWPPQRNPAWRDART</sequence>
<dbReference type="Gene3D" id="3.40.50.410">
    <property type="entry name" value="von Willebrand factor, type A domain"/>
    <property type="match status" value="1"/>
</dbReference>
<feature type="transmembrane region" description="Helical" evidence="1">
    <location>
        <begin position="6"/>
        <end position="22"/>
    </location>
</feature>
<evidence type="ECO:0000313" key="4">
    <source>
        <dbReference type="Proteomes" id="UP001500523"/>
    </source>
</evidence>
<feature type="domain" description="VWFA" evidence="2">
    <location>
        <begin position="387"/>
        <end position="513"/>
    </location>
</feature>
<dbReference type="InterPro" id="IPR002035">
    <property type="entry name" value="VWF_A"/>
</dbReference>
<dbReference type="EMBL" id="BAABBF010000007">
    <property type="protein sequence ID" value="GAA3718224.1"/>
    <property type="molecule type" value="Genomic_DNA"/>
</dbReference>
<evidence type="ECO:0000259" key="2">
    <source>
        <dbReference type="PROSITE" id="PS50234"/>
    </source>
</evidence>
<dbReference type="Pfam" id="PF00092">
    <property type="entry name" value="VWA"/>
    <property type="match status" value="1"/>
</dbReference>
<accession>A0ABP7EGZ4</accession>
<dbReference type="PANTHER" id="PTHR37947">
    <property type="entry name" value="BLL2462 PROTEIN"/>
    <property type="match status" value="1"/>
</dbReference>